<feature type="transmembrane region" description="Helical" evidence="7">
    <location>
        <begin position="12"/>
        <end position="38"/>
    </location>
</feature>
<evidence type="ECO:0000256" key="5">
    <source>
        <dbReference type="SAM" id="Coils"/>
    </source>
</evidence>
<evidence type="ECO:0000256" key="4">
    <source>
        <dbReference type="ARBA" id="ARBA00023136"/>
    </source>
</evidence>
<sequence length="708" mass="79651">MHHHHHHQQSWTLTALVGAFLDLSLAYLLLCGSALVFFSSKLLSLFGLHLPCPCHVTITTTTNTNDPISLHTLLVSSPLQKISAVQSSLTSKPPFDSFRVFDEDRVPQRRLSLKLVQDSDRSDSGDGEEASCSSISVEINALDGGNSCEGIQSNGIYLEELVGEGINEESSEEELRDDVRPVIGGNEEDAIRALEKALEEEHAAQAALYVELEKERSAAATAADEAMAMILRLQKEKAEIEMEARQYQRMIEEKSAYDAEEMEILKEILMRREREKLFLEKEVKVYRQMMLLENEQVNCDLHGINGIMREMLHSSLDPSEDPLFMLQQISDSIDKREMAKVMKEKSGSVDRSKQDSWTKGMLSTSVSDQQESGLHSEACSEFSNDHHGHDLLEKTVIFVDEEAGRNCNARLSEGKPLKNDISRDDVQIHFPFDGTAVEKHRKDADQRLKDWQNSFSEAEPTVLDVHVIDDKIKLSNQGSEEESETFMVSDTQRKCGLESEPSNFRSGDIGSDRPSTSRGEAKLGTPRSSSDMSGIIDKSQGKSLLFELRSNSMSAVENERLKLENEVGWLREKLRTVQEGREKLSFSMEHREREKVQLQILEDIARQLNEIRQLTEPGKATRQISLPPSSSKYVDGVNIHLMAEVPSCLFSFLFDNTHHPSKVEEEVTRGHTILKLSDENLEIIILVLSISSRKRRHRSASSGFPASS</sequence>
<dbReference type="Proteomes" id="UP001420932">
    <property type="component" value="Unassembled WGS sequence"/>
</dbReference>
<reference evidence="9 10" key="1">
    <citation type="submission" date="2024-01" db="EMBL/GenBank/DDBJ databases">
        <title>Genome assemblies of Stephania.</title>
        <authorList>
            <person name="Yang L."/>
        </authorList>
    </citation>
    <scope>NUCLEOTIDE SEQUENCE [LARGE SCALE GENOMIC DNA]</scope>
    <source>
        <strain evidence="9">YNDBR</strain>
        <tissue evidence="9">Leaf</tissue>
    </source>
</reference>
<evidence type="ECO:0000256" key="3">
    <source>
        <dbReference type="ARBA" id="ARBA00022989"/>
    </source>
</evidence>
<keyword evidence="5" id="KW-0175">Coiled coil</keyword>
<gene>
    <name evidence="9" type="ORF">Syun_006390</name>
</gene>
<evidence type="ECO:0000313" key="9">
    <source>
        <dbReference type="EMBL" id="KAK9160049.1"/>
    </source>
</evidence>
<evidence type="ECO:0000256" key="7">
    <source>
        <dbReference type="SAM" id="Phobius"/>
    </source>
</evidence>
<feature type="domain" description="GTD-binding" evidence="8">
    <location>
        <begin position="189"/>
        <end position="287"/>
    </location>
</feature>
<dbReference type="EMBL" id="JBBNAF010000003">
    <property type="protein sequence ID" value="KAK9160049.1"/>
    <property type="molecule type" value="Genomic_DNA"/>
</dbReference>
<evidence type="ECO:0000313" key="10">
    <source>
        <dbReference type="Proteomes" id="UP001420932"/>
    </source>
</evidence>
<keyword evidence="10" id="KW-1185">Reference proteome</keyword>
<keyword evidence="2 7" id="KW-0812">Transmembrane</keyword>
<evidence type="ECO:0000256" key="6">
    <source>
        <dbReference type="SAM" id="MobiDB-lite"/>
    </source>
</evidence>
<feature type="coiled-coil region" evidence="5">
    <location>
        <begin position="553"/>
        <end position="611"/>
    </location>
</feature>
<proteinExistence type="predicted"/>
<name>A0AAP0KZW9_9MAGN</name>
<dbReference type="GO" id="GO:0080115">
    <property type="term" value="F:myosin XI tail binding"/>
    <property type="evidence" value="ECO:0007669"/>
    <property type="project" value="UniProtKB-ARBA"/>
</dbReference>
<dbReference type="PROSITE" id="PS51775">
    <property type="entry name" value="GTD_BINDING"/>
    <property type="match status" value="1"/>
</dbReference>
<dbReference type="GO" id="GO:0016020">
    <property type="term" value="C:membrane"/>
    <property type="evidence" value="ECO:0007669"/>
    <property type="project" value="UniProtKB-SubCell"/>
</dbReference>
<comment type="subcellular location">
    <subcellularLocation>
        <location evidence="1">Membrane</location>
    </subcellularLocation>
</comment>
<dbReference type="Pfam" id="PF04576">
    <property type="entry name" value="Zein-binding"/>
    <property type="match status" value="1"/>
</dbReference>
<keyword evidence="4 7" id="KW-0472">Membrane</keyword>
<comment type="caution">
    <text evidence="9">The sequence shown here is derived from an EMBL/GenBank/DDBJ whole genome shotgun (WGS) entry which is preliminary data.</text>
</comment>
<dbReference type="InterPro" id="IPR007656">
    <property type="entry name" value="GTD-bd"/>
</dbReference>
<organism evidence="9 10">
    <name type="scientific">Stephania yunnanensis</name>
    <dbReference type="NCBI Taxonomy" id="152371"/>
    <lineage>
        <taxon>Eukaryota</taxon>
        <taxon>Viridiplantae</taxon>
        <taxon>Streptophyta</taxon>
        <taxon>Embryophyta</taxon>
        <taxon>Tracheophyta</taxon>
        <taxon>Spermatophyta</taxon>
        <taxon>Magnoliopsida</taxon>
        <taxon>Ranunculales</taxon>
        <taxon>Menispermaceae</taxon>
        <taxon>Menispermoideae</taxon>
        <taxon>Cissampelideae</taxon>
        <taxon>Stephania</taxon>
    </lineage>
</organism>
<dbReference type="PANTHER" id="PTHR31422:SF3">
    <property type="entry name" value="GTD-BINDING DOMAIN-CONTAINING PROTEIN"/>
    <property type="match status" value="1"/>
</dbReference>
<protein>
    <recommendedName>
        <fullName evidence="8">GTD-binding domain-containing protein</fullName>
    </recommendedName>
</protein>
<keyword evidence="3 7" id="KW-1133">Transmembrane helix</keyword>
<feature type="region of interest" description="Disordered" evidence="6">
    <location>
        <begin position="476"/>
        <end position="536"/>
    </location>
</feature>
<feature type="coiled-coil region" evidence="5">
    <location>
        <begin position="195"/>
        <end position="282"/>
    </location>
</feature>
<evidence type="ECO:0000256" key="1">
    <source>
        <dbReference type="ARBA" id="ARBA00004370"/>
    </source>
</evidence>
<evidence type="ECO:0000259" key="8">
    <source>
        <dbReference type="PROSITE" id="PS51775"/>
    </source>
</evidence>
<accession>A0AAP0KZW9</accession>
<dbReference type="PANTHER" id="PTHR31422">
    <property type="entry name" value="BNAANNG28530D PROTEIN"/>
    <property type="match status" value="1"/>
</dbReference>
<evidence type="ECO:0000256" key="2">
    <source>
        <dbReference type="ARBA" id="ARBA00022692"/>
    </source>
</evidence>
<dbReference type="AlphaFoldDB" id="A0AAP0KZW9"/>